<dbReference type="GO" id="GO:0005525">
    <property type="term" value="F:GTP binding"/>
    <property type="evidence" value="ECO:0007669"/>
    <property type="project" value="UniProtKB-KW"/>
</dbReference>
<dbReference type="PANTHER" id="PTHR43087:SF1">
    <property type="entry name" value="LAO_AO TRANSPORT SYSTEM ATPASE"/>
    <property type="match status" value="1"/>
</dbReference>
<name>A0A7V8SVB3_9BACT</name>
<evidence type="ECO:0000313" key="8">
    <source>
        <dbReference type="Proteomes" id="UP000567293"/>
    </source>
</evidence>
<comment type="similarity">
    <text evidence="1">Belongs to the SIMIBI class G3E GTPase family. ArgK/MeaB subfamily.</text>
</comment>
<keyword evidence="5" id="KW-0143">Chaperone</keyword>
<dbReference type="InterPro" id="IPR027417">
    <property type="entry name" value="P-loop_NTPase"/>
</dbReference>
<evidence type="ECO:0000259" key="6">
    <source>
        <dbReference type="SMART" id="SM00382"/>
    </source>
</evidence>
<dbReference type="AlphaFoldDB" id="A0A7V8SVB3"/>
<comment type="caution">
    <text evidence="7">The sequence shown here is derived from an EMBL/GenBank/DDBJ whole genome shotgun (WGS) entry which is preliminary data.</text>
</comment>
<reference evidence="7" key="1">
    <citation type="submission" date="2020-06" db="EMBL/GenBank/DDBJ databases">
        <title>Legume-microbial interactions unlock mineral nutrients during tropical forest succession.</title>
        <authorList>
            <person name="Epihov D.Z."/>
        </authorList>
    </citation>
    <scope>NUCLEOTIDE SEQUENCE [LARGE SCALE GENOMIC DNA]</scope>
    <source>
        <strain evidence="7">Pan2503</strain>
    </source>
</reference>
<dbReference type="EMBL" id="JACDQQ010000322">
    <property type="protein sequence ID" value="MBA0084000.1"/>
    <property type="molecule type" value="Genomic_DNA"/>
</dbReference>
<keyword evidence="3" id="KW-0378">Hydrolase</keyword>
<keyword evidence="8" id="KW-1185">Reference proteome</keyword>
<dbReference type="InterPro" id="IPR052040">
    <property type="entry name" value="GTPase/Isobutyryl-CoA_mutase"/>
</dbReference>
<evidence type="ECO:0000256" key="1">
    <source>
        <dbReference type="ARBA" id="ARBA00009625"/>
    </source>
</evidence>
<evidence type="ECO:0000256" key="2">
    <source>
        <dbReference type="ARBA" id="ARBA00022741"/>
    </source>
</evidence>
<dbReference type="PANTHER" id="PTHR43087">
    <property type="entry name" value="LYSINE/ARGININE/ORNITHINE TRANSPORT SYSTEM KINASE"/>
    <property type="match status" value="1"/>
</dbReference>
<feature type="non-terminal residue" evidence="7">
    <location>
        <position position="245"/>
    </location>
</feature>
<dbReference type="CDD" id="cd03114">
    <property type="entry name" value="MMAA-like"/>
    <property type="match status" value="1"/>
</dbReference>
<accession>A0A7V8SVB3</accession>
<keyword evidence="2" id="KW-0547">Nucleotide-binding</keyword>
<dbReference type="NCBIfam" id="TIGR00750">
    <property type="entry name" value="lao"/>
    <property type="match status" value="1"/>
</dbReference>
<keyword evidence="4" id="KW-0342">GTP-binding</keyword>
<evidence type="ECO:0000256" key="4">
    <source>
        <dbReference type="ARBA" id="ARBA00023134"/>
    </source>
</evidence>
<gene>
    <name evidence="7" type="primary">meaB</name>
    <name evidence="7" type="ORF">HRJ53_03300</name>
</gene>
<dbReference type="SUPFAM" id="SSF52540">
    <property type="entry name" value="P-loop containing nucleoside triphosphate hydrolases"/>
    <property type="match status" value="1"/>
</dbReference>
<dbReference type="Gene3D" id="1.20.5.170">
    <property type="match status" value="1"/>
</dbReference>
<evidence type="ECO:0000256" key="3">
    <source>
        <dbReference type="ARBA" id="ARBA00022801"/>
    </source>
</evidence>
<dbReference type="Proteomes" id="UP000567293">
    <property type="component" value="Unassembled WGS sequence"/>
</dbReference>
<evidence type="ECO:0000313" key="7">
    <source>
        <dbReference type="EMBL" id="MBA0084000.1"/>
    </source>
</evidence>
<protein>
    <submittedName>
        <fullName evidence="7">Methylmalonyl Co-A mutase-associated GTPase MeaB</fullName>
    </submittedName>
</protein>
<evidence type="ECO:0000256" key="5">
    <source>
        <dbReference type="ARBA" id="ARBA00023186"/>
    </source>
</evidence>
<dbReference type="InterPro" id="IPR003593">
    <property type="entry name" value="AAA+_ATPase"/>
</dbReference>
<sequence length="245" mass="25852">MPPPVEVWAAQVRAGEVRAISRAITAIENHAPEAEGLLRLLFPHTGKAHLTGVTGAPGTGKSTLVDRLVAFHRKNQAKVGVIAVDPTSPYSGGAILGDRIRMQGHASDAGTFIRSMATRGFLGGLAGATAEVALLLDAAGKEHVLIETVGVGQDEIDIVRLADCVLVVLVPGLGDDIQNMKAGLMEIGDIFVLNKADREGADRLEQQLLAMISLVMPRDGWQPPVIRTVATENKGIRELAAAVKQ</sequence>
<feature type="domain" description="AAA+ ATPase" evidence="6">
    <location>
        <begin position="47"/>
        <end position="172"/>
    </location>
</feature>
<dbReference type="GO" id="GO:0003924">
    <property type="term" value="F:GTPase activity"/>
    <property type="evidence" value="ECO:0007669"/>
    <property type="project" value="InterPro"/>
</dbReference>
<dbReference type="Pfam" id="PF03308">
    <property type="entry name" value="MeaB"/>
    <property type="match status" value="1"/>
</dbReference>
<proteinExistence type="inferred from homology"/>
<dbReference type="Gene3D" id="3.40.50.300">
    <property type="entry name" value="P-loop containing nucleotide triphosphate hydrolases"/>
    <property type="match status" value="1"/>
</dbReference>
<dbReference type="InterPro" id="IPR005129">
    <property type="entry name" value="GTPase_ArgK"/>
</dbReference>
<dbReference type="SMART" id="SM00382">
    <property type="entry name" value="AAA"/>
    <property type="match status" value="1"/>
</dbReference>
<organism evidence="7 8">
    <name type="scientific">Candidatus Acidiferrum panamense</name>
    <dbReference type="NCBI Taxonomy" id="2741543"/>
    <lineage>
        <taxon>Bacteria</taxon>
        <taxon>Pseudomonadati</taxon>
        <taxon>Acidobacteriota</taxon>
        <taxon>Terriglobia</taxon>
        <taxon>Candidatus Acidiferrales</taxon>
        <taxon>Candidatus Acidiferrum</taxon>
    </lineage>
</organism>